<dbReference type="OrthoDB" id="2447818at2759"/>
<proteinExistence type="predicted"/>
<feature type="non-terminal residue" evidence="1">
    <location>
        <position position="173"/>
    </location>
</feature>
<organism evidence="1 2">
    <name type="scientific">Dentiscutata erythropus</name>
    <dbReference type="NCBI Taxonomy" id="1348616"/>
    <lineage>
        <taxon>Eukaryota</taxon>
        <taxon>Fungi</taxon>
        <taxon>Fungi incertae sedis</taxon>
        <taxon>Mucoromycota</taxon>
        <taxon>Glomeromycotina</taxon>
        <taxon>Glomeromycetes</taxon>
        <taxon>Diversisporales</taxon>
        <taxon>Gigasporaceae</taxon>
        <taxon>Dentiscutata</taxon>
    </lineage>
</organism>
<keyword evidence="2" id="KW-1185">Reference proteome</keyword>
<dbReference type="EMBL" id="CAJVPY010015780">
    <property type="protein sequence ID" value="CAG8753626.1"/>
    <property type="molecule type" value="Genomic_DNA"/>
</dbReference>
<protein>
    <submittedName>
        <fullName evidence="1">12561_t:CDS:1</fullName>
    </submittedName>
</protein>
<dbReference type="AlphaFoldDB" id="A0A9N9NRF6"/>
<name>A0A9N9NRF6_9GLOM</name>
<evidence type="ECO:0000313" key="2">
    <source>
        <dbReference type="Proteomes" id="UP000789405"/>
    </source>
</evidence>
<gene>
    <name evidence="1" type="ORF">DERYTH_LOCUS17120</name>
</gene>
<reference evidence="1" key="1">
    <citation type="submission" date="2021-06" db="EMBL/GenBank/DDBJ databases">
        <authorList>
            <person name="Kallberg Y."/>
            <person name="Tangrot J."/>
            <person name="Rosling A."/>
        </authorList>
    </citation>
    <scope>NUCLEOTIDE SEQUENCE</scope>
    <source>
        <strain evidence="1">MA453B</strain>
    </source>
</reference>
<comment type="caution">
    <text evidence="1">The sequence shown here is derived from an EMBL/GenBank/DDBJ whole genome shotgun (WGS) entry which is preliminary data.</text>
</comment>
<dbReference type="Proteomes" id="UP000789405">
    <property type="component" value="Unassembled WGS sequence"/>
</dbReference>
<sequence>MSQSSMAIQGSKAKDLLCIFLDLVRYYSDQSLNVCGMSKLDYWRNADALVVTRKLRVFQDLIPELKDRQFSEFSICVNHYNQIVANDNFYQHLLGSSSRISQLDISSNTDETVADDVLCHLLEFERVAEHNRYVITELQQQVQNKGRVISRLNGQLEEYHRMISQLEEICQER</sequence>
<accession>A0A9N9NRF6</accession>
<evidence type="ECO:0000313" key="1">
    <source>
        <dbReference type="EMBL" id="CAG8753626.1"/>
    </source>
</evidence>